<comment type="caution">
    <text evidence="11">The sequence shown here is derived from an EMBL/GenBank/DDBJ whole genome shotgun (WGS) entry which is preliminary data.</text>
</comment>
<comment type="cofactor">
    <cofactor evidence="1">
        <name>Mg(2+)</name>
        <dbReference type="ChEBI" id="CHEBI:18420"/>
    </cofactor>
</comment>
<evidence type="ECO:0000256" key="7">
    <source>
        <dbReference type="ARBA" id="ARBA00022840"/>
    </source>
</evidence>
<keyword evidence="8" id="KW-0460">Magnesium</keyword>
<dbReference type="SUPFAM" id="SSF81301">
    <property type="entry name" value="Nucleotidyltransferase"/>
    <property type="match status" value="1"/>
</dbReference>
<feature type="domain" description="Polymerase nucleotidyl transferase" evidence="10">
    <location>
        <begin position="3"/>
        <end position="72"/>
    </location>
</feature>
<evidence type="ECO:0000256" key="6">
    <source>
        <dbReference type="ARBA" id="ARBA00022741"/>
    </source>
</evidence>
<dbReference type="InterPro" id="IPR043519">
    <property type="entry name" value="NT_sf"/>
</dbReference>
<dbReference type="PANTHER" id="PTHR33571:SF12">
    <property type="entry name" value="BSL3053 PROTEIN"/>
    <property type="match status" value="1"/>
</dbReference>
<dbReference type="CDD" id="cd05403">
    <property type="entry name" value="NT_KNTase_like"/>
    <property type="match status" value="1"/>
</dbReference>
<name>A0A367ZF65_9BACT</name>
<evidence type="ECO:0000256" key="3">
    <source>
        <dbReference type="ARBA" id="ARBA00022679"/>
    </source>
</evidence>
<evidence type="ECO:0000313" key="12">
    <source>
        <dbReference type="Proteomes" id="UP000252355"/>
    </source>
</evidence>
<keyword evidence="3" id="KW-0808">Transferase</keyword>
<dbReference type="Proteomes" id="UP000252355">
    <property type="component" value="Unassembled WGS sequence"/>
</dbReference>
<evidence type="ECO:0000259" key="10">
    <source>
        <dbReference type="Pfam" id="PF01909"/>
    </source>
</evidence>
<sequence>MARLDLFGSATTPEFRDDSDLDFLVEFEPGYPDLLGRFLALKERLESILSRKVDLVSRKGVRNPYFLDGIEKTRLNVFSSQT</sequence>
<keyword evidence="5" id="KW-0479">Metal-binding</keyword>
<evidence type="ECO:0000256" key="2">
    <source>
        <dbReference type="ARBA" id="ARBA00022649"/>
    </source>
</evidence>
<gene>
    <name evidence="11" type="ORF">OZSIB_3325</name>
</gene>
<evidence type="ECO:0000256" key="4">
    <source>
        <dbReference type="ARBA" id="ARBA00022695"/>
    </source>
</evidence>
<evidence type="ECO:0000313" key="11">
    <source>
        <dbReference type="EMBL" id="RCK76733.1"/>
    </source>
</evidence>
<dbReference type="GO" id="GO:0016779">
    <property type="term" value="F:nucleotidyltransferase activity"/>
    <property type="evidence" value="ECO:0007669"/>
    <property type="project" value="UniProtKB-KW"/>
</dbReference>
<keyword evidence="6" id="KW-0547">Nucleotide-binding</keyword>
<dbReference type="Gene3D" id="3.30.460.10">
    <property type="entry name" value="Beta Polymerase, domain 2"/>
    <property type="match status" value="1"/>
</dbReference>
<comment type="similarity">
    <text evidence="9">Belongs to the MntA antitoxin family.</text>
</comment>
<evidence type="ECO:0000256" key="1">
    <source>
        <dbReference type="ARBA" id="ARBA00001946"/>
    </source>
</evidence>
<protein>
    <recommendedName>
        <fullName evidence="10">Polymerase nucleotidyl transferase domain-containing protein</fullName>
    </recommendedName>
</protein>
<accession>A0A367ZF65</accession>
<dbReference type="Pfam" id="PF01909">
    <property type="entry name" value="NTP_transf_2"/>
    <property type="match status" value="1"/>
</dbReference>
<evidence type="ECO:0000256" key="8">
    <source>
        <dbReference type="ARBA" id="ARBA00022842"/>
    </source>
</evidence>
<evidence type="ECO:0000256" key="5">
    <source>
        <dbReference type="ARBA" id="ARBA00022723"/>
    </source>
</evidence>
<dbReference type="InterPro" id="IPR052038">
    <property type="entry name" value="Type-VII_TA_antitoxin"/>
</dbReference>
<dbReference type="AlphaFoldDB" id="A0A367ZF65"/>
<organism evidence="11 12">
    <name type="scientific">Candidatus Ozemobacter sibiricus</name>
    <dbReference type="NCBI Taxonomy" id="2268124"/>
    <lineage>
        <taxon>Bacteria</taxon>
        <taxon>Candidatus Ozemobacteria</taxon>
        <taxon>Candidatus Ozemobacterales</taxon>
        <taxon>Candidatus Ozemobacteraceae</taxon>
        <taxon>Candidatus Ozemobacter</taxon>
    </lineage>
</organism>
<keyword evidence="2" id="KW-1277">Toxin-antitoxin system</keyword>
<dbReference type="GO" id="GO:0046872">
    <property type="term" value="F:metal ion binding"/>
    <property type="evidence" value="ECO:0007669"/>
    <property type="project" value="UniProtKB-KW"/>
</dbReference>
<dbReference type="InterPro" id="IPR002934">
    <property type="entry name" value="Polymerase_NTP_transf_dom"/>
</dbReference>
<reference evidence="11 12" key="1">
    <citation type="submission" date="2018-05" db="EMBL/GenBank/DDBJ databases">
        <title>A metagenomic window into the 2 km-deep terrestrial subsurface aquifer revealed taxonomically and functionally diverse microbial community comprising novel uncultured bacterial lineages.</title>
        <authorList>
            <person name="Kadnikov V.V."/>
            <person name="Mardanov A.V."/>
            <person name="Beletsky A.V."/>
            <person name="Banks D."/>
            <person name="Pimenov N.V."/>
            <person name="Frank Y.A."/>
            <person name="Karnachuk O.V."/>
            <person name="Ravin N.V."/>
        </authorList>
    </citation>
    <scope>NUCLEOTIDE SEQUENCE [LARGE SCALE GENOMIC DNA]</scope>
    <source>
        <strain evidence="11">BY5</strain>
    </source>
</reference>
<dbReference type="EMBL" id="QOQW01000035">
    <property type="protein sequence ID" value="RCK76733.1"/>
    <property type="molecule type" value="Genomic_DNA"/>
</dbReference>
<keyword evidence="4" id="KW-0548">Nucleotidyltransferase</keyword>
<proteinExistence type="inferred from homology"/>
<dbReference type="GO" id="GO:0005524">
    <property type="term" value="F:ATP binding"/>
    <property type="evidence" value="ECO:0007669"/>
    <property type="project" value="UniProtKB-KW"/>
</dbReference>
<keyword evidence="7" id="KW-0067">ATP-binding</keyword>
<evidence type="ECO:0000256" key="9">
    <source>
        <dbReference type="ARBA" id="ARBA00038276"/>
    </source>
</evidence>
<dbReference type="PANTHER" id="PTHR33571">
    <property type="entry name" value="SSL8005 PROTEIN"/>
    <property type="match status" value="1"/>
</dbReference>